<evidence type="ECO:0000313" key="1">
    <source>
        <dbReference type="EMBL" id="CEG47756.1"/>
    </source>
</evidence>
<dbReference type="GeneID" id="36400148"/>
<name>A0A0P1B2E5_PLAHL</name>
<protein>
    <submittedName>
        <fullName evidence="1">Uncharacterized protein</fullName>
    </submittedName>
</protein>
<keyword evidence="2" id="KW-1185">Reference proteome</keyword>
<sequence length="76" mass="8729">MTANITITVAKVWFLKPKIDSRALTDIPFVAISDFCYLYIQNVRKGFSSELQAETDNLKEYVYGKCEGRLSNREFA</sequence>
<dbReference type="AlphaFoldDB" id="A0A0P1B2E5"/>
<dbReference type="Proteomes" id="UP000054928">
    <property type="component" value="Unassembled WGS sequence"/>
</dbReference>
<accession>A0A0P1B2E5</accession>
<dbReference type="EMBL" id="CCYD01002863">
    <property type="protein sequence ID" value="CEG47756.1"/>
    <property type="molecule type" value="Genomic_DNA"/>
</dbReference>
<evidence type="ECO:0000313" key="2">
    <source>
        <dbReference type="Proteomes" id="UP000054928"/>
    </source>
</evidence>
<dbReference type="RefSeq" id="XP_024584125.1">
    <property type="nucleotide sequence ID" value="XM_024718758.1"/>
</dbReference>
<proteinExistence type="predicted"/>
<reference evidence="2" key="1">
    <citation type="submission" date="2014-09" db="EMBL/GenBank/DDBJ databases">
        <authorList>
            <person name="Sharma Rahul"/>
            <person name="Thines Marco"/>
        </authorList>
    </citation>
    <scope>NUCLEOTIDE SEQUENCE [LARGE SCALE GENOMIC DNA]</scope>
</reference>
<organism evidence="1 2">
    <name type="scientific">Plasmopara halstedii</name>
    <name type="common">Downy mildew of sunflower</name>
    <dbReference type="NCBI Taxonomy" id="4781"/>
    <lineage>
        <taxon>Eukaryota</taxon>
        <taxon>Sar</taxon>
        <taxon>Stramenopiles</taxon>
        <taxon>Oomycota</taxon>
        <taxon>Peronosporomycetes</taxon>
        <taxon>Peronosporales</taxon>
        <taxon>Peronosporaceae</taxon>
        <taxon>Plasmopara</taxon>
    </lineage>
</organism>